<dbReference type="EMBL" id="REGN01002782">
    <property type="protein sequence ID" value="RNA26183.1"/>
    <property type="molecule type" value="Genomic_DNA"/>
</dbReference>
<dbReference type="AlphaFoldDB" id="A0A3M7RRI7"/>
<gene>
    <name evidence="3" type="ORF">BpHYR1_016051</name>
</gene>
<evidence type="ECO:0000313" key="4">
    <source>
        <dbReference type="Proteomes" id="UP000276133"/>
    </source>
</evidence>
<feature type="region of interest" description="Disordered" evidence="1">
    <location>
        <begin position="76"/>
        <end position="110"/>
    </location>
</feature>
<keyword evidence="2" id="KW-0472">Membrane</keyword>
<keyword evidence="2" id="KW-0812">Transmembrane</keyword>
<feature type="compositionally biased region" description="Low complexity" evidence="1">
    <location>
        <begin position="80"/>
        <end position="110"/>
    </location>
</feature>
<comment type="caution">
    <text evidence="3">The sequence shown here is derived from an EMBL/GenBank/DDBJ whole genome shotgun (WGS) entry which is preliminary data.</text>
</comment>
<evidence type="ECO:0000256" key="2">
    <source>
        <dbReference type="SAM" id="Phobius"/>
    </source>
</evidence>
<reference evidence="3 4" key="1">
    <citation type="journal article" date="2018" name="Sci. Rep.">
        <title>Genomic signatures of local adaptation to the degree of environmental predictability in rotifers.</title>
        <authorList>
            <person name="Franch-Gras L."/>
            <person name="Hahn C."/>
            <person name="Garcia-Roger E.M."/>
            <person name="Carmona M.J."/>
            <person name="Serra M."/>
            <person name="Gomez A."/>
        </authorList>
    </citation>
    <scope>NUCLEOTIDE SEQUENCE [LARGE SCALE GENOMIC DNA]</scope>
    <source>
        <strain evidence="3">HYR1</strain>
    </source>
</reference>
<organism evidence="3 4">
    <name type="scientific">Brachionus plicatilis</name>
    <name type="common">Marine rotifer</name>
    <name type="synonym">Brachionus muelleri</name>
    <dbReference type="NCBI Taxonomy" id="10195"/>
    <lineage>
        <taxon>Eukaryota</taxon>
        <taxon>Metazoa</taxon>
        <taxon>Spiralia</taxon>
        <taxon>Gnathifera</taxon>
        <taxon>Rotifera</taxon>
        <taxon>Eurotatoria</taxon>
        <taxon>Monogononta</taxon>
        <taxon>Pseudotrocha</taxon>
        <taxon>Ploima</taxon>
        <taxon>Brachionidae</taxon>
        <taxon>Brachionus</taxon>
    </lineage>
</organism>
<proteinExistence type="predicted"/>
<sequence>MKFSKKIVLVGLCKNVIYSAALINKVYQIHTKFIINADILVLSTFLVAKLVSPVINLLHSLALSQQFQFFLSCQDFGPKSSSKSASTSLNSSRNLWSSKKSASSSSEAID</sequence>
<name>A0A3M7RRI7_BRAPC</name>
<feature type="transmembrane region" description="Helical" evidence="2">
    <location>
        <begin position="7"/>
        <end position="27"/>
    </location>
</feature>
<feature type="transmembrane region" description="Helical" evidence="2">
    <location>
        <begin position="33"/>
        <end position="58"/>
    </location>
</feature>
<evidence type="ECO:0000256" key="1">
    <source>
        <dbReference type="SAM" id="MobiDB-lite"/>
    </source>
</evidence>
<protein>
    <submittedName>
        <fullName evidence="3">Uncharacterized protein</fullName>
    </submittedName>
</protein>
<keyword evidence="4" id="KW-1185">Reference proteome</keyword>
<dbReference type="Proteomes" id="UP000276133">
    <property type="component" value="Unassembled WGS sequence"/>
</dbReference>
<accession>A0A3M7RRI7</accession>
<keyword evidence="2" id="KW-1133">Transmembrane helix</keyword>
<evidence type="ECO:0000313" key="3">
    <source>
        <dbReference type="EMBL" id="RNA26183.1"/>
    </source>
</evidence>